<sequence length="47" mass="5653">AYKNRKLNRLFYDKLKAYSLKPLPGLTCGITRFPYIFGREYVFYTLL</sequence>
<reference evidence="1" key="1">
    <citation type="journal article" date="2014" name="Front. Microbiol.">
        <title>High frequency of phylogenetically diverse reductive dehalogenase-homologous genes in deep subseafloor sedimentary metagenomes.</title>
        <authorList>
            <person name="Kawai M."/>
            <person name="Futagami T."/>
            <person name="Toyoda A."/>
            <person name="Takaki Y."/>
            <person name="Nishi S."/>
            <person name="Hori S."/>
            <person name="Arai W."/>
            <person name="Tsubouchi T."/>
            <person name="Morono Y."/>
            <person name="Uchiyama I."/>
            <person name="Ito T."/>
            <person name="Fujiyama A."/>
            <person name="Inagaki F."/>
            <person name="Takami H."/>
        </authorList>
    </citation>
    <scope>NUCLEOTIDE SEQUENCE</scope>
    <source>
        <strain evidence="1">Expedition CK06-06</strain>
    </source>
</reference>
<evidence type="ECO:0000313" key="1">
    <source>
        <dbReference type="EMBL" id="GAH56374.1"/>
    </source>
</evidence>
<name>X1HRB1_9ZZZZ</name>
<gene>
    <name evidence="1" type="ORF">S03H2_32496</name>
</gene>
<dbReference type="AlphaFoldDB" id="X1HRB1"/>
<comment type="caution">
    <text evidence="1">The sequence shown here is derived from an EMBL/GenBank/DDBJ whole genome shotgun (WGS) entry which is preliminary data.</text>
</comment>
<organism evidence="1">
    <name type="scientific">marine sediment metagenome</name>
    <dbReference type="NCBI Taxonomy" id="412755"/>
    <lineage>
        <taxon>unclassified sequences</taxon>
        <taxon>metagenomes</taxon>
        <taxon>ecological metagenomes</taxon>
    </lineage>
</organism>
<feature type="non-terminal residue" evidence="1">
    <location>
        <position position="1"/>
    </location>
</feature>
<proteinExistence type="predicted"/>
<accession>X1HRB1</accession>
<dbReference type="EMBL" id="BARU01019747">
    <property type="protein sequence ID" value="GAH56374.1"/>
    <property type="molecule type" value="Genomic_DNA"/>
</dbReference>
<protein>
    <submittedName>
        <fullName evidence="1">Uncharacterized protein</fullName>
    </submittedName>
</protein>